<comment type="caution">
    <text evidence="2">The sequence shown here is derived from an EMBL/GenBank/DDBJ whole genome shotgun (WGS) entry which is preliminary data.</text>
</comment>
<dbReference type="AlphaFoldDB" id="A0A0G0E4Y0"/>
<proteinExistence type="predicted"/>
<dbReference type="InterPro" id="IPR051797">
    <property type="entry name" value="TrmB-like"/>
</dbReference>
<dbReference type="SUPFAM" id="SSF46785">
    <property type="entry name" value="Winged helix' DNA-binding domain"/>
    <property type="match status" value="1"/>
</dbReference>
<organism evidence="2 3">
    <name type="scientific">Candidatus Roizmanbacteria bacterium GW2011_GWA2_36_23</name>
    <dbReference type="NCBI Taxonomy" id="1618480"/>
    <lineage>
        <taxon>Bacteria</taxon>
        <taxon>Candidatus Roizmaniibacteriota</taxon>
    </lineage>
</organism>
<protein>
    <submittedName>
        <fullName evidence="2">Transcriptional regulator, TrmB</fullName>
    </submittedName>
</protein>
<dbReference type="EMBL" id="LBRS01000002">
    <property type="protein sequence ID" value="KKQ01953.1"/>
    <property type="molecule type" value="Genomic_DNA"/>
</dbReference>
<evidence type="ECO:0000313" key="3">
    <source>
        <dbReference type="Proteomes" id="UP000034344"/>
    </source>
</evidence>
<dbReference type="Pfam" id="PF01978">
    <property type="entry name" value="TrmB"/>
    <property type="match status" value="1"/>
</dbReference>
<dbReference type="InterPro" id="IPR036388">
    <property type="entry name" value="WH-like_DNA-bd_sf"/>
</dbReference>
<accession>A0A0G0E4Y0</accession>
<dbReference type="InterPro" id="IPR036390">
    <property type="entry name" value="WH_DNA-bd_sf"/>
</dbReference>
<feature type="domain" description="Transcription regulator TrmB N-terminal" evidence="1">
    <location>
        <begin position="7"/>
        <end position="75"/>
    </location>
</feature>
<dbReference type="PANTHER" id="PTHR34293">
    <property type="entry name" value="HTH-TYPE TRANSCRIPTIONAL REGULATOR TRMBL2"/>
    <property type="match status" value="1"/>
</dbReference>
<dbReference type="Gene3D" id="1.10.10.10">
    <property type="entry name" value="Winged helix-like DNA-binding domain superfamily/Winged helix DNA-binding domain"/>
    <property type="match status" value="1"/>
</dbReference>
<gene>
    <name evidence="2" type="ORF">US11_C0002G0012</name>
</gene>
<dbReference type="PANTHER" id="PTHR34293:SF1">
    <property type="entry name" value="HTH-TYPE TRANSCRIPTIONAL REGULATOR TRMBL2"/>
    <property type="match status" value="1"/>
</dbReference>
<evidence type="ECO:0000313" key="2">
    <source>
        <dbReference type="EMBL" id="KKQ01953.1"/>
    </source>
</evidence>
<dbReference type="Proteomes" id="UP000034344">
    <property type="component" value="Unassembled WGS sequence"/>
</dbReference>
<reference evidence="2 3" key="1">
    <citation type="journal article" date="2015" name="Nature">
        <title>rRNA introns, odd ribosomes, and small enigmatic genomes across a large radiation of phyla.</title>
        <authorList>
            <person name="Brown C.T."/>
            <person name="Hug L.A."/>
            <person name="Thomas B.C."/>
            <person name="Sharon I."/>
            <person name="Castelle C.J."/>
            <person name="Singh A."/>
            <person name="Wilkins M.J."/>
            <person name="Williams K.H."/>
            <person name="Banfield J.F."/>
        </authorList>
    </citation>
    <scope>NUCLEOTIDE SEQUENCE [LARGE SCALE GENOMIC DNA]</scope>
</reference>
<name>A0A0G0E4Y0_9BACT</name>
<evidence type="ECO:0000259" key="1">
    <source>
        <dbReference type="Pfam" id="PF01978"/>
    </source>
</evidence>
<dbReference type="STRING" id="1618480.US11_C0002G0012"/>
<sequence>MSINRDLQLFGFNEQEQQVYLLLARLGWSTILQLSKLCQIKRTTLYRIIGTLTDRGYIQVQVGDKTTFYNIASPESFETSVLESENKIKQMKESIIKIKEYTHELMQTKLDQTVLLYYKGIRGLKQMEYNVRAGTPNIEWQVFDSTQWAKVVGKEFAENMRQECVEKNIRLRGISNFEEPIAPDGTTGWTSNKIYATKNYRHRLISKQLIDIKQDIFVMPDSIIFWGVKTNDEVAIQIKNSDYATMMRQIFEYLWNQAKVIDNFGERFNK</sequence>
<dbReference type="InterPro" id="IPR002831">
    <property type="entry name" value="Tscrpt_reg_TrmB_N"/>
</dbReference>